<reference evidence="8" key="1">
    <citation type="submission" date="2016-11" db="UniProtKB">
        <authorList>
            <consortium name="WormBaseParasite"/>
        </authorList>
    </citation>
    <scope>IDENTIFICATION</scope>
</reference>
<keyword evidence="6" id="KW-0812">Transmembrane</keyword>
<dbReference type="InterPro" id="IPR039241">
    <property type="entry name" value="Rrp9-like"/>
</dbReference>
<dbReference type="PANTHER" id="PTHR19865">
    <property type="entry name" value="U3 SMALL NUCLEOLAR RNA INTERACTING PROTEIN 2"/>
    <property type="match status" value="1"/>
</dbReference>
<evidence type="ECO:0000256" key="1">
    <source>
        <dbReference type="ARBA" id="ARBA00004123"/>
    </source>
</evidence>
<dbReference type="Proteomes" id="UP000095282">
    <property type="component" value="Unplaced"/>
</dbReference>
<sequence length="176" mass="19679">MMTTFQSSFSSIHQKRASPSSVSIIIPVLFFFFFFLEQKTTNLLASGSNEGELKLWKIAENFRGLTPFFSYTIPGFINSINFAANGKSLVVGAGKEHKDGRWWVDREARNQVVILPIRYTDGSNETADEQITSSGARHVESGGIESGESDDEDVEEKEKEEEEDEIVPDSEGNEED</sequence>
<evidence type="ECO:0000256" key="5">
    <source>
        <dbReference type="SAM" id="MobiDB-lite"/>
    </source>
</evidence>
<feature type="region of interest" description="Disordered" evidence="5">
    <location>
        <begin position="124"/>
        <end position="176"/>
    </location>
</feature>
<dbReference type="Gene3D" id="2.130.10.10">
    <property type="entry name" value="YVTN repeat-like/Quinoprotein amine dehydrogenase"/>
    <property type="match status" value="1"/>
</dbReference>
<keyword evidence="7" id="KW-1185">Reference proteome</keyword>
<evidence type="ECO:0000313" key="7">
    <source>
        <dbReference type="Proteomes" id="UP000095282"/>
    </source>
</evidence>
<keyword evidence="3" id="KW-0677">Repeat</keyword>
<dbReference type="GO" id="GO:0032040">
    <property type="term" value="C:small-subunit processome"/>
    <property type="evidence" value="ECO:0007669"/>
    <property type="project" value="TreeGrafter"/>
</dbReference>
<feature type="compositionally biased region" description="Acidic residues" evidence="5">
    <location>
        <begin position="147"/>
        <end position="176"/>
    </location>
</feature>
<dbReference type="AlphaFoldDB" id="A0A1I7UGN6"/>
<dbReference type="InterPro" id="IPR036322">
    <property type="entry name" value="WD40_repeat_dom_sf"/>
</dbReference>
<evidence type="ECO:0000313" key="8">
    <source>
        <dbReference type="WBParaSite" id="Csp11.Scaffold629.g9137.t1"/>
    </source>
</evidence>
<dbReference type="SUPFAM" id="SSF50978">
    <property type="entry name" value="WD40 repeat-like"/>
    <property type="match status" value="1"/>
</dbReference>
<dbReference type="STRING" id="1561998.A0A1I7UGN6"/>
<evidence type="ECO:0000256" key="4">
    <source>
        <dbReference type="ARBA" id="ARBA00023242"/>
    </source>
</evidence>
<dbReference type="GO" id="GO:0034511">
    <property type="term" value="F:U3 snoRNA binding"/>
    <property type="evidence" value="ECO:0007669"/>
    <property type="project" value="InterPro"/>
</dbReference>
<dbReference type="eggNOG" id="KOG0299">
    <property type="taxonomic scope" value="Eukaryota"/>
</dbReference>
<evidence type="ECO:0000256" key="2">
    <source>
        <dbReference type="ARBA" id="ARBA00022574"/>
    </source>
</evidence>
<organism evidence="7 8">
    <name type="scientific">Caenorhabditis tropicalis</name>
    <dbReference type="NCBI Taxonomy" id="1561998"/>
    <lineage>
        <taxon>Eukaryota</taxon>
        <taxon>Metazoa</taxon>
        <taxon>Ecdysozoa</taxon>
        <taxon>Nematoda</taxon>
        <taxon>Chromadorea</taxon>
        <taxon>Rhabditida</taxon>
        <taxon>Rhabditina</taxon>
        <taxon>Rhabditomorpha</taxon>
        <taxon>Rhabditoidea</taxon>
        <taxon>Rhabditidae</taxon>
        <taxon>Peloderinae</taxon>
        <taxon>Caenorhabditis</taxon>
    </lineage>
</organism>
<keyword evidence="2" id="KW-0853">WD repeat</keyword>
<dbReference type="PANTHER" id="PTHR19865:SF0">
    <property type="entry name" value="U3 SMALL NUCLEOLAR RNA-INTERACTING PROTEIN 2"/>
    <property type="match status" value="1"/>
</dbReference>
<keyword evidence="6" id="KW-0472">Membrane</keyword>
<evidence type="ECO:0000256" key="3">
    <source>
        <dbReference type="ARBA" id="ARBA00022737"/>
    </source>
</evidence>
<proteinExistence type="predicted"/>
<evidence type="ECO:0000256" key="6">
    <source>
        <dbReference type="SAM" id="Phobius"/>
    </source>
</evidence>
<accession>A0A1I7UGN6</accession>
<feature type="compositionally biased region" description="Polar residues" evidence="5">
    <location>
        <begin position="124"/>
        <end position="135"/>
    </location>
</feature>
<protein>
    <submittedName>
        <fullName evidence="8">WD_REPEATS_REGION domain-containing protein</fullName>
    </submittedName>
</protein>
<keyword evidence="4" id="KW-0539">Nucleus</keyword>
<keyword evidence="6" id="KW-1133">Transmembrane helix</keyword>
<dbReference type="WBParaSite" id="Csp11.Scaffold629.g9137.t1">
    <property type="protein sequence ID" value="Csp11.Scaffold629.g9137.t1"/>
    <property type="gene ID" value="Csp11.Scaffold629.g9137"/>
</dbReference>
<feature type="transmembrane region" description="Helical" evidence="6">
    <location>
        <begin position="20"/>
        <end position="36"/>
    </location>
</feature>
<name>A0A1I7UGN6_9PELO</name>
<dbReference type="InterPro" id="IPR015943">
    <property type="entry name" value="WD40/YVTN_repeat-like_dom_sf"/>
</dbReference>
<comment type="subcellular location">
    <subcellularLocation>
        <location evidence="1">Nucleus</location>
    </subcellularLocation>
</comment>